<sequence>MIGVHRAVVVPLRVFLVVLFGILVLFQVMSLPGQFADMARENPDAAPFRWPATVIAIFLVLCVQVVIVATWKLLTMVQKDRIFTEDAMRWVNAIVWAIAAGWVVLVGVFLFVGFNADDPGVPLVLFLLTTGVTVLGLLMVVMRALLRQATTLRSDMESVI</sequence>
<dbReference type="EMBL" id="JACHJQ010000006">
    <property type="protein sequence ID" value="MBB4909986.1"/>
    <property type="molecule type" value="Genomic_DNA"/>
</dbReference>
<feature type="transmembrane region" description="Helical" evidence="1">
    <location>
        <begin position="90"/>
        <end position="112"/>
    </location>
</feature>
<evidence type="ECO:0000313" key="3">
    <source>
        <dbReference type="Proteomes" id="UP000520767"/>
    </source>
</evidence>
<dbReference type="Pfam" id="PF11188">
    <property type="entry name" value="DUF2975"/>
    <property type="match status" value="1"/>
</dbReference>
<reference evidence="2 3" key="1">
    <citation type="submission" date="2020-08" db="EMBL/GenBank/DDBJ databases">
        <title>Genomic Encyclopedia of Type Strains, Phase III (KMG-III): the genomes of soil and plant-associated and newly described type strains.</title>
        <authorList>
            <person name="Whitman W."/>
        </authorList>
    </citation>
    <scope>NUCLEOTIDE SEQUENCE [LARGE SCALE GENOMIC DNA]</scope>
    <source>
        <strain evidence="2 3">CECT 8960</strain>
    </source>
</reference>
<feature type="transmembrane region" description="Helical" evidence="1">
    <location>
        <begin position="50"/>
        <end position="69"/>
    </location>
</feature>
<accession>A0A7W7QB99</accession>
<keyword evidence="1" id="KW-0812">Transmembrane</keyword>
<dbReference type="Proteomes" id="UP000520767">
    <property type="component" value="Unassembled WGS sequence"/>
</dbReference>
<evidence type="ECO:0008006" key="4">
    <source>
        <dbReference type="Google" id="ProtNLM"/>
    </source>
</evidence>
<gene>
    <name evidence="2" type="ORF">FHR82_006244</name>
</gene>
<feature type="transmembrane region" description="Helical" evidence="1">
    <location>
        <begin position="124"/>
        <end position="146"/>
    </location>
</feature>
<dbReference type="InterPro" id="IPR021354">
    <property type="entry name" value="DUF2975"/>
</dbReference>
<keyword evidence="3" id="KW-1185">Reference proteome</keyword>
<keyword evidence="1" id="KW-1133">Transmembrane helix</keyword>
<name>A0A7W7QB99_9PSEU</name>
<evidence type="ECO:0000313" key="2">
    <source>
        <dbReference type="EMBL" id="MBB4909986.1"/>
    </source>
</evidence>
<comment type="caution">
    <text evidence="2">The sequence shown here is derived from an EMBL/GenBank/DDBJ whole genome shotgun (WGS) entry which is preliminary data.</text>
</comment>
<dbReference type="RefSeq" id="WP_184814024.1">
    <property type="nucleotide sequence ID" value="NZ_JACHJQ010000006.1"/>
</dbReference>
<organism evidence="2 3">
    <name type="scientific">Actinophytocola algeriensis</name>
    <dbReference type="NCBI Taxonomy" id="1768010"/>
    <lineage>
        <taxon>Bacteria</taxon>
        <taxon>Bacillati</taxon>
        <taxon>Actinomycetota</taxon>
        <taxon>Actinomycetes</taxon>
        <taxon>Pseudonocardiales</taxon>
        <taxon>Pseudonocardiaceae</taxon>
    </lineage>
</organism>
<evidence type="ECO:0000256" key="1">
    <source>
        <dbReference type="SAM" id="Phobius"/>
    </source>
</evidence>
<feature type="transmembrane region" description="Helical" evidence="1">
    <location>
        <begin position="12"/>
        <end position="30"/>
    </location>
</feature>
<proteinExistence type="predicted"/>
<dbReference type="AlphaFoldDB" id="A0A7W7QB99"/>
<protein>
    <recommendedName>
        <fullName evidence="4">DUF2975 family protein</fullName>
    </recommendedName>
</protein>
<keyword evidence="1" id="KW-0472">Membrane</keyword>